<dbReference type="InterPro" id="IPR011009">
    <property type="entry name" value="Kinase-like_dom_sf"/>
</dbReference>
<keyword evidence="2" id="KW-1185">Reference proteome</keyword>
<dbReference type="Pfam" id="PF06293">
    <property type="entry name" value="Kdo"/>
    <property type="match status" value="1"/>
</dbReference>
<dbReference type="STRING" id="1123367.GCA_000621305_01942"/>
<dbReference type="PIRSF" id="PIRSF026326">
    <property type="entry name" value="InaA"/>
    <property type="match status" value="1"/>
</dbReference>
<dbReference type="EMBL" id="AMXE01000010">
    <property type="protein sequence ID" value="ENO89720.1"/>
    <property type="molecule type" value="Genomic_DNA"/>
</dbReference>
<dbReference type="eggNOG" id="COG3642">
    <property type="taxonomic scope" value="Bacteria"/>
</dbReference>
<protein>
    <submittedName>
        <fullName evidence="1">InaA protein</fullName>
    </submittedName>
</protein>
<proteinExistence type="predicted"/>
<dbReference type="RefSeq" id="WP_004334520.1">
    <property type="nucleotide sequence ID" value="NZ_AMXE01000010.1"/>
</dbReference>
<sequence length="229" mass="25755">MFCAASERPTGPEAAGKDDYDYWWTLPGSWVEEPNERRSGWSGVIRAATGNGVAYVKRQRNHLFRSLRHPLGWPTASREWHFLLRLRALGIAAPTPLFHAVRHTAAGIEAVLATAALEDYHPLHELQALPAARRAAVAQALGQVLGRLHRARLQHGCLYDKHVMIRLHHDAPPDVALLDLEKMHRRLTPAQAARHDLTQLRRHQGLFDDQDWTRLLASHAHALAHHAAP</sequence>
<dbReference type="Proteomes" id="UP000013232">
    <property type="component" value="Unassembled WGS sequence"/>
</dbReference>
<dbReference type="SUPFAM" id="SSF56112">
    <property type="entry name" value="Protein kinase-like (PK-like)"/>
    <property type="match status" value="1"/>
</dbReference>
<name>N6YDV9_THAL4</name>
<evidence type="ECO:0000313" key="2">
    <source>
        <dbReference type="Proteomes" id="UP000013232"/>
    </source>
</evidence>
<dbReference type="InterPro" id="IPR027023">
    <property type="entry name" value="Put_LipoPS_kinase_InaA"/>
</dbReference>
<reference evidence="1 2" key="1">
    <citation type="submission" date="2012-09" db="EMBL/GenBank/DDBJ databases">
        <title>Draft Genome Sequences of 6 Strains from Genus Thauera.</title>
        <authorList>
            <person name="Liu B."/>
            <person name="Shapleigh J.P."/>
            <person name="Frostegard A.H."/>
        </authorList>
    </citation>
    <scope>NUCLEOTIDE SEQUENCE [LARGE SCALE GENOMIC DNA]</scope>
    <source>
        <strain evidence="2">47Lol / DSM 12138</strain>
    </source>
</reference>
<evidence type="ECO:0000313" key="1">
    <source>
        <dbReference type="EMBL" id="ENO89720.1"/>
    </source>
</evidence>
<gene>
    <name evidence="1" type="ORF">C666_04725</name>
</gene>
<dbReference type="OrthoDB" id="5405319at2"/>
<organism evidence="1 2">
    <name type="scientific">Thauera linaloolentis (strain DSM 12138 / JCM 21573 / CCUG 41526 / CIP 105981 / IAM 15112 / NBRC 102519 / 47Lol)</name>
    <dbReference type="NCBI Taxonomy" id="1123367"/>
    <lineage>
        <taxon>Bacteria</taxon>
        <taxon>Pseudomonadati</taxon>
        <taxon>Pseudomonadota</taxon>
        <taxon>Betaproteobacteria</taxon>
        <taxon>Rhodocyclales</taxon>
        <taxon>Zoogloeaceae</taxon>
        <taxon>Thauera</taxon>
    </lineage>
</organism>
<accession>N6YDV9</accession>
<comment type="caution">
    <text evidence="1">The sequence shown here is derived from an EMBL/GenBank/DDBJ whole genome shotgun (WGS) entry which is preliminary data.</text>
</comment>
<dbReference type="AlphaFoldDB" id="N6YDV9"/>